<evidence type="ECO:0000313" key="1">
    <source>
        <dbReference type="EMBL" id="PWN47284.1"/>
    </source>
</evidence>
<protein>
    <submittedName>
        <fullName evidence="1">MFS general substrate transporter</fullName>
    </submittedName>
</protein>
<proteinExistence type="predicted"/>
<name>A0ACD0NNA5_9BASI</name>
<evidence type="ECO:0000313" key="2">
    <source>
        <dbReference type="Proteomes" id="UP000245626"/>
    </source>
</evidence>
<keyword evidence="2" id="KW-1185">Reference proteome</keyword>
<sequence>MASPNRASQESNKQATSPQDQVDVLASLAFQPNDAEALNESKSVTEGSEIKQDDAEVKKILKAEKRLVLKLDTLFLPYACLSILIKKIDQTNYKAAYTAGMREDLNLAGTNALNYFDIYYTIAYAIFIIPSVLLLMRFRPSILLPTLELTWGVLTGCMALTSNVKVMFAIRFLIGMCEASCWPCTTVLLLSWYTPKELAKRQSIYLSASYIGSMFTFAMQSAIYQTLEGKSGMAGWRWLFVINAIMTVVAASIGYFIIPDYPSTTKAFYLNPLERSVAYTRQLAFGKRTQSSTPVPVKPLLMKAARTMFSWKFGLLFLCYAPWVWAQQTNAYFNLFLDSLRRADGSRLYSKKQVTNIPIGAYGITVFTAIVYGILSDRLQLRWPFAVIINLVQLVSTIILSIWPAGMGIKMFAFLISFTTGANESMLMSWIGDVCKEDPTERAVVVGWALTLAIAGNASLPIALWPAKQAPKYKYGYKVATAFTCVSIIAIFTYRWLLGQEKKKEKEEKETTAVESYAAAQEKTL</sequence>
<organism evidence="1 2">
    <name type="scientific">Violaceomyces palustris</name>
    <dbReference type="NCBI Taxonomy" id="1673888"/>
    <lineage>
        <taxon>Eukaryota</taxon>
        <taxon>Fungi</taxon>
        <taxon>Dikarya</taxon>
        <taxon>Basidiomycota</taxon>
        <taxon>Ustilaginomycotina</taxon>
        <taxon>Ustilaginomycetes</taxon>
        <taxon>Violaceomycetales</taxon>
        <taxon>Violaceomycetaceae</taxon>
        <taxon>Violaceomyces</taxon>
    </lineage>
</organism>
<dbReference type="EMBL" id="KZ820479">
    <property type="protein sequence ID" value="PWN47284.1"/>
    <property type="molecule type" value="Genomic_DNA"/>
</dbReference>
<accession>A0ACD0NNA5</accession>
<dbReference type="Proteomes" id="UP000245626">
    <property type="component" value="Unassembled WGS sequence"/>
</dbReference>
<reference evidence="1 2" key="1">
    <citation type="journal article" date="2018" name="Mol. Biol. Evol.">
        <title>Broad Genomic Sampling Reveals a Smut Pathogenic Ancestry of the Fungal Clade Ustilaginomycotina.</title>
        <authorList>
            <person name="Kijpornyongpan T."/>
            <person name="Mondo S.J."/>
            <person name="Barry K."/>
            <person name="Sandor L."/>
            <person name="Lee J."/>
            <person name="Lipzen A."/>
            <person name="Pangilinan J."/>
            <person name="LaButti K."/>
            <person name="Hainaut M."/>
            <person name="Henrissat B."/>
            <person name="Grigoriev I.V."/>
            <person name="Spatafora J.W."/>
            <person name="Aime M.C."/>
        </authorList>
    </citation>
    <scope>NUCLEOTIDE SEQUENCE [LARGE SCALE GENOMIC DNA]</scope>
    <source>
        <strain evidence="1 2">SA 807</strain>
    </source>
</reference>
<gene>
    <name evidence="1" type="ORF">IE53DRAFT_257505</name>
</gene>